<gene>
    <name evidence="1" type="ORF">CHGG_02770</name>
</gene>
<dbReference type="VEuPathDB" id="FungiDB:CHGG_02770"/>
<dbReference type="InParanoid" id="Q2HAI4"/>
<protein>
    <submittedName>
        <fullName evidence="1">Uncharacterized protein</fullName>
    </submittedName>
</protein>
<dbReference type="RefSeq" id="XP_001229286.1">
    <property type="nucleotide sequence ID" value="XM_001229285.1"/>
</dbReference>
<sequence length="31" mass="3282">MAGRRGFVEARAIGDGLLFAELYLQGSGQVV</sequence>
<dbReference type="HOGENOM" id="CLU_3399333_0_0_1"/>
<evidence type="ECO:0000313" key="1">
    <source>
        <dbReference type="EMBL" id="EAQ90835.1"/>
    </source>
</evidence>
<accession>Q2HAI4</accession>
<organism evidence="1 2">
    <name type="scientific">Chaetomium globosum (strain ATCC 6205 / CBS 148.51 / DSM 1962 / NBRC 6347 / NRRL 1970)</name>
    <name type="common">Soil fungus</name>
    <dbReference type="NCBI Taxonomy" id="306901"/>
    <lineage>
        <taxon>Eukaryota</taxon>
        <taxon>Fungi</taxon>
        <taxon>Dikarya</taxon>
        <taxon>Ascomycota</taxon>
        <taxon>Pezizomycotina</taxon>
        <taxon>Sordariomycetes</taxon>
        <taxon>Sordariomycetidae</taxon>
        <taxon>Sordariales</taxon>
        <taxon>Chaetomiaceae</taxon>
        <taxon>Chaetomium</taxon>
    </lineage>
</organism>
<dbReference type="EMBL" id="CH408030">
    <property type="protein sequence ID" value="EAQ90835.1"/>
    <property type="molecule type" value="Genomic_DNA"/>
</dbReference>
<dbReference type="Proteomes" id="UP000001056">
    <property type="component" value="Unassembled WGS sequence"/>
</dbReference>
<keyword evidence="2" id="KW-1185">Reference proteome</keyword>
<reference evidence="2" key="1">
    <citation type="journal article" date="2015" name="Genome Announc.">
        <title>Draft genome sequence of the cellulolytic fungus Chaetomium globosum.</title>
        <authorList>
            <person name="Cuomo C.A."/>
            <person name="Untereiner W.A."/>
            <person name="Ma L.-J."/>
            <person name="Grabherr M."/>
            <person name="Birren B.W."/>
        </authorList>
    </citation>
    <scope>NUCLEOTIDE SEQUENCE [LARGE SCALE GENOMIC DNA]</scope>
    <source>
        <strain evidence="2">ATCC 6205 / CBS 148.51 / DSM 1962 / NBRC 6347 / NRRL 1970</strain>
    </source>
</reference>
<dbReference type="GeneID" id="4388731"/>
<proteinExistence type="predicted"/>
<evidence type="ECO:0000313" key="2">
    <source>
        <dbReference type="Proteomes" id="UP000001056"/>
    </source>
</evidence>
<dbReference type="AlphaFoldDB" id="Q2HAI4"/>
<name>Q2HAI4_CHAGB</name>